<dbReference type="HAMAP" id="MF_00803">
    <property type="entry name" value="Nop10"/>
    <property type="match status" value="1"/>
</dbReference>
<comment type="caution">
    <text evidence="8">The sequence shown here is derived from an EMBL/GenBank/DDBJ whole genome shotgun (WGS) entry which is preliminary data.</text>
</comment>
<evidence type="ECO:0000256" key="7">
    <source>
        <dbReference type="HAMAP-Rule" id="MF_00803"/>
    </source>
</evidence>
<evidence type="ECO:0000256" key="5">
    <source>
        <dbReference type="ARBA" id="ARBA00022552"/>
    </source>
</evidence>
<evidence type="ECO:0000256" key="3">
    <source>
        <dbReference type="ARBA" id="ARBA00018821"/>
    </source>
</evidence>
<keyword evidence="6 7" id="KW-0687">Ribonucleoprotein</keyword>
<reference evidence="8" key="1">
    <citation type="journal article" date="2020" name="mSystems">
        <title>Genome- and Community-Level Interaction Insights into Carbon Utilization and Element Cycling Functions of Hydrothermarchaeota in Hydrothermal Sediment.</title>
        <authorList>
            <person name="Zhou Z."/>
            <person name="Liu Y."/>
            <person name="Xu W."/>
            <person name="Pan J."/>
            <person name="Luo Z.H."/>
            <person name="Li M."/>
        </authorList>
    </citation>
    <scope>NUCLEOTIDE SEQUENCE [LARGE SCALE GENOMIC DNA]</scope>
    <source>
        <strain evidence="8">SpSt-125</strain>
    </source>
</reference>
<protein>
    <recommendedName>
        <fullName evidence="3 7">Ribosome biogenesis protein Nop10</fullName>
    </recommendedName>
</protein>
<sequence>MRWRIRKCPKCKTYTLSETCPKCGTKTFVPHPHRFSPEDRYVEYRLWSKYPQLIEKVTQRKEKVHLL</sequence>
<evidence type="ECO:0000313" key="8">
    <source>
        <dbReference type="EMBL" id="HEM65966.1"/>
    </source>
</evidence>
<evidence type="ECO:0000256" key="6">
    <source>
        <dbReference type="ARBA" id="ARBA00023274"/>
    </source>
</evidence>
<name>A0A7J2TZV5_9CREN</name>
<evidence type="ECO:0000256" key="1">
    <source>
        <dbReference type="ARBA" id="ARBA00002325"/>
    </source>
</evidence>
<accession>A0A7J2TZV5</accession>
<dbReference type="NCBIfam" id="NF009623">
    <property type="entry name" value="PRK13130.1"/>
    <property type="match status" value="1"/>
</dbReference>
<dbReference type="GO" id="GO:0006364">
    <property type="term" value="P:rRNA processing"/>
    <property type="evidence" value="ECO:0007669"/>
    <property type="project" value="UniProtKB-UniRule"/>
</dbReference>
<evidence type="ECO:0000256" key="2">
    <source>
        <dbReference type="ARBA" id="ARBA00009462"/>
    </source>
</evidence>
<dbReference type="InterPro" id="IPR036756">
    <property type="entry name" value="H/ACA_rnp_Nop10_sf"/>
</dbReference>
<comment type="function">
    <text evidence="1 7">Involved in ribosome biogenesis; more specifically in 18S rRNA pseudouridylation and in cleavage of pre-rRNA.</text>
</comment>
<dbReference type="GO" id="GO:0001522">
    <property type="term" value="P:pseudouridine synthesis"/>
    <property type="evidence" value="ECO:0007669"/>
    <property type="project" value="InterPro"/>
</dbReference>
<dbReference type="Gene3D" id="2.20.28.40">
    <property type="entry name" value="H/ACA ribonucleoprotein complex, subunit Nop10"/>
    <property type="match status" value="1"/>
</dbReference>
<dbReference type="GO" id="GO:1990904">
    <property type="term" value="C:ribonucleoprotein complex"/>
    <property type="evidence" value="ECO:0007669"/>
    <property type="project" value="UniProtKB-KW"/>
</dbReference>
<dbReference type="AlphaFoldDB" id="A0A7J2TZV5"/>
<proteinExistence type="inferred from homology"/>
<dbReference type="SUPFAM" id="SSF144210">
    <property type="entry name" value="Nop10-like SnoRNP"/>
    <property type="match status" value="1"/>
</dbReference>
<organism evidence="8">
    <name type="scientific">Ignisphaera aggregans</name>
    <dbReference type="NCBI Taxonomy" id="334771"/>
    <lineage>
        <taxon>Archaea</taxon>
        <taxon>Thermoproteota</taxon>
        <taxon>Thermoprotei</taxon>
        <taxon>Desulfurococcales</taxon>
        <taxon>Desulfurococcaceae</taxon>
        <taxon>Ignisphaera</taxon>
    </lineage>
</organism>
<comment type="similarity">
    <text evidence="2 7">Belongs to the NOP10 family.</text>
</comment>
<evidence type="ECO:0000256" key="4">
    <source>
        <dbReference type="ARBA" id="ARBA00022517"/>
    </source>
</evidence>
<dbReference type="GO" id="GO:0030515">
    <property type="term" value="F:snoRNA binding"/>
    <property type="evidence" value="ECO:0007669"/>
    <property type="project" value="InterPro"/>
</dbReference>
<dbReference type="PANTHER" id="PTHR13305:SF0">
    <property type="entry name" value="H_ACA RIBONUCLEOPROTEIN COMPLEX SUBUNIT 3"/>
    <property type="match status" value="1"/>
</dbReference>
<dbReference type="PANTHER" id="PTHR13305">
    <property type="entry name" value="RIBOSOME BIOGENESIS PROTEIN NOP10"/>
    <property type="match status" value="1"/>
</dbReference>
<dbReference type="EMBL" id="DSEU01000001">
    <property type="protein sequence ID" value="HEM65966.1"/>
    <property type="molecule type" value="Genomic_DNA"/>
</dbReference>
<dbReference type="InterPro" id="IPR023532">
    <property type="entry name" value="Nop10_arc-typ"/>
</dbReference>
<dbReference type="Pfam" id="PF04135">
    <property type="entry name" value="Nop10p"/>
    <property type="match status" value="1"/>
</dbReference>
<dbReference type="InterPro" id="IPR007264">
    <property type="entry name" value="H/ACA_rnp_Nop10"/>
</dbReference>
<gene>
    <name evidence="7" type="primary">nop10</name>
    <name evidence="8" type="ORF">ENO26_00025</name>
</gene>
<keyword evidence="4 7" id="KW-0690">Ribosome biogenesis</keyword>
<keyword evidence="5 7" id="KW-0698">rRNA processing</keyword>